<comment type="caution">
    <text evidence="3">The sequence shown here is derived from an EMBL/GenBank/DDBJ whole genome shotgun (WGS) entry which is preliminary data.</text>
</comment>
<proteinExistence type="inferred from homology"/>
<dbReference type="EMBL" id="PVZC01000002">
    <property type="protein sequence ID" value="PRY00929.1"/>
    <property type="molecule type" value="Genomic_DNA"/>
</dbReference>
<dbReference type="Gene3D" id="3.30.530.20">
    <property type="match status" value="1"/>
</dbReference>
<protein>
    <submittedName>
        <fullName evidence="3">Uncharacterized protein YndB with AHSA1/START domain</fullName>
    </submittedName>
</protein>
<dbReference type="SUPFAM" id="SSF55961">
    <property type="entry name" value="Bet v1-like"/>
    <property type="match status" value="1"/>
</dbReference>
<evidence type="ECO:0000313" key="4">
    <source>
        <dbReference type="Proteomes" id="UP000237846"/>
    </source>
</evidence>
<reference evidence="3 4" key="1">
    <citation type="submission" date="2018-03" db="EMBL/GenBank/DDBJ databases">
        <title>Genomic Encyclopedia of Archaeal and Bacterial Type Strains, Phase II (KMG-II): from individual species to whole genera.</title>
        <authorList>
            <person name="Goeker M."/>
        </authorList>
    </citation>
    <scope>NUCLEOTIDE SEQUENCE [LARGE SCALE GENOMIC DNA]</scope>
    <source>
        <strain evidence="3 4">DSM 45601</strain>
    </source>
</reference>
<gene>
    <name evidence="3" type="ORF">CLV72_102562</name>
</gene>
<dbReference type="OrthoDB" id="9803476at2"/>
<evidence type="ECO:0000259" key="2">
    <source>
        <dbReference type="Pfam" id="PF08327"/>
    </source>
</evidence>
<dbReference type="Pfam" id="PF08327">
    <property type="entry name" value="AHSA1"/>
    <property type="match status" value="1"/>
</dbReference>
<organism evidence="3 4">
    <name type="scientific">Allonocardiopsis opalescens</name>
    <dbReference type="NCBI Taxonomy" id="1144618"/>
    <lineage>
        <taxon>Bacteria</taxon>
        <taxon>Bacillati</taxon>
        <taxon>Actinomycetota</taxon>
        <taxon>Actinomycetes</taxon>
        <taxon>Streptosporangiales</taxon>
        <taxon>Allonocardiopsis</taxon>
    </lineage>
</organism>
<accession>A0A2T0QAN1</accession>
<dbReference type="RefSeq" id="WP_106243189.1">
    <property type="nucleotide sequence ID" value="NZ_PVZC01000002.1"/>
</dbReference>
<dbReference type="Proteomes" id="UP000237846">
    <property type="component" value="Unassembled WGS sequence"/>
</dbReference>
<feature type="domain" description="Activator of Hsp90 ATPase homologue 1/2-like C-terminal" evidence="2">
    <location>
        <begin position="15"/>
        <end position="146"/>
    </location>
</feature>
<dbReference type="AlphaFoldDB" id="A0A2T0QAN1"/>
<dbReference type="InterPro" id="IPR013538">
    <property type="entry name" value="ASHA1/2-like_C"/>
</dbReference>
<sequence length="151" mass="16737">MAPEPDAVRREIAIRAPIDAVWELVTRAEHVQKWFAFDGARLDLRVGGAIEHFWAEHGRYRGIIEELVPPTRLAYRYSAVPDTEPEPGRQTRVVFELSAGADGTTTVRVTESGFAALDLSPEERAAHLEGVRQGWGGGFAMLAELAERREG</sequence>
<keyword evidence="4" id="KW-1185">Reference proteome</keyword>
<evidence type="ECO:0000313" key="3">
    <source>
        <dbReference type="EMBL" id="PRY00929.1"/>
    </source>
</evidence>
<dbReference type="InterPro" id="IPR023393">
    <property type="entry name" value="START-like_dom_sf"/>
</dbReference>
<name>A0A2T0QAN1_9ACTN</name>
<comment type="similarity">
    <text evidence="1">Belongs to the AHA1 family.</text>
</comment>
<evidence type="ECO:0000256" key="1">
    <source>
        <dbReference type="ARBA" id="ARBA00006817"/>
    </source>
</evidence>